<proteinExistence type="predicted"/>
<accession>A0AAV7ZNK9</accession>
<comment type="caution">
    <text evidence="2">The sequence shown here is derived from an EMBL/GenBank/DDBJ whole genome shotgun (WGS) entry which is preliminary data.</text>
</comment>
<feature type="transmembrane region" description="Helical" evidence="1">
    <location>
        <begin position="273"/>
        <end position="289"/>
    </location>
</feature>
<keyword evidence="1" id="KW-1133">Transmembrane helix</keyword>
<dbReference type="Proteomes" id="UP001146793">
    <property type="component" value="Unassembled WGS sequence"/>
</dbReference>
<evidence type="ECO:0000256" key="1">
    <source>
        <dbReference type="SAM" id="Phobius"/>
    </source>
</evidence>
<feature type="transmembrane region" description="Helical" evidence="1">
    <location>
        <begin position="455"/>
        <end position="472"/>
    </location>
</feature>
<reference evidence="2" key="1">
    <citation type="submission" date="2022-08" db="EMBL/GenBank/DDBJ databases">
        <title>Novel sulphate-reducing endosymbionts in the free-living metamonad Anaeramoeba.</title>
        <authorList>
            <person name="Jerlstrom-Hultqvist J."/>
            <person name="Cepicka I."/>
            <person name="Gallot-Lavallee L."/>
            <person name="Salas-Leiva D."/>
            <person name="Curtis B.A."/>
            <person name="Zahonova K."/>
            <person name="Pipaliya S."/>
            <person name="Dacks J."/>
            <person name="Roger A.J."/>
        </authorList>
    </citation>
    <scope>NUCLEOTIDE SEQUENCE</scope>
    <source>
        <strain evidence="2">Busselton2</strain>
    </source>
</reference>
<feature type="transmembrane region" description="Helical" evidence="1">
    <location>
        <begin position="393"/>
        <end position="415"/>
    </location>
</feature>
<protein>
    <submittedName>
        <fullName evidence="2">G protein-coupled receptor-related</fullName>
    </submittedName>
</protein>
<evidence type="ECO:0000313" key="2">
    <source>
        <dbReference type="EMBL" id="KAJ3442252.1"/>
    </source>
</evidence>
<feature type="transmembrane region" description="Helical" evidence="1">
    <location>
        <begin position="228"/>
        <end position="244"/>
    </location>
</feature>
<name>A0AAV7ZNK9_9EUKA</name>
<dbReference type="PANTHER" id="PTHR11319">
    <property type="entry name" value="G PROTEIN-COUPLED RECEPTOR-RELATED"/>
    <property type="match status" value="1"/>
</dbReference>
<feature type="transmembrane region" description="Helical" evidence="1">
    <location>
        <begin position="325"/>
        <end position="344"/>
    </location>
</feature>
<dbReference type="PANTHER" id="PTHR11319:SF35">
    <property type="entry name" value="OUTER MEMBRANE PROTEIN PMPC-RELATED"/>
    <property type="match status" value="1"/>
</dbReference>
<gene>
    <name evidence="2" type="ORF">M0812_11984</name>
</gene>
<evidence type="ECO:0000313" key="3">
    <source>
        <dbReference type="Proteomes" id="UP001146793"/>
    </source>
</evidence>
<dbReference type="EMBL" id="JANTQA010000026">
    <property type="protein sequence ID" value="KAJ3442252.1"/>
    <property type="molecule type" value="Genomic_DNA"/>
</dbReference>
<keyword evidence="1" id="KW-0812">Transmembrane</keyword>
<feature type="transmembrane region" description="Helical" evidence="1">
    <location>
        <begin position="421"/>
        <end position="443"/>
    </location>
</feature>
<sequence>MNQQNMENIGNNVIQQGGEMLNNVESNIQGGVSTVVNEVRNLGNNNLVRNAQDNIQQGIEITTNTISQGTHNVIGSINSESQPLLGTLNKNIDEGARLYGTGVNKISDAFGSIQTPFSNLAHAKINDFTEFCHSQEFRQFTNLSFENVGDAYTMSKVALATIAIQVIGYFKWAFDFVKFDIFRDFFQILSLFLHSIPDLLPDSFLKFWGGVASAIAISFNYIRTTPLVWFWLTLVLVWISFLILKKKNKGDPDLITDGHEVRKWKKRSKTERYLAQILLTIIISLYLPVSKNCIEVISCYGDNNTFKKVFAKKGGCWKASHATHAVFSIFTMLLVTFYVPYWGYKLIKKNKPKPIEYDEEGIYKEYTDQDYQSDLDNDKCPYKFLYKGYERKWAFYKVIIMFIKFALIIPTVLISQKLAQVSITMSILFIFACLSFITAPFISKNDDRMDQSARLTTLITIVVSFCLVIFSKKEKSHYERYLSIGLNVVHGLNILILGFYTLLSLSIFQKKWKNLTGRIDFSKEDLEYDLQRERKLRIWHPFWEGLFRSDPKYENIVKRLNKEKLIVAQLGVSAYQNGLVPISRDAMLDRMFAQKFLEGVDVYWDGVDPKTNQVESETCFGKMWIDPFPFRATMVYDDADPVVLEDDDFYNLCRLNKTQDIINRRSVRINLRALHGQTVYFYHTETHTKSVGKGANKKTVRIEFTFKYGVFKVKANKDLPWAPGFHCAITYKDGEGTYQGKTYSRETTTIGNAEIGITPSFYMSDKLKRLIENEDNFNLIQQNLPNYLEELQAYRDELIYKRLRKQETLSWGFWYFVFNNDRIPRQYLEKYLEDFEVNEHLLTIIEDHREGLDYIYGKLRFYDSHPACSYWYCFWDDLWSNNYMMKRFKSNEQLFSPRFSSCLCYRPMNRVDLEQILDEHNLKGKISKKILNKLYEMMEIYSDGDSQISKYQIPIPGNQFYEFKEVTFENFKEQIIELSGEVL</sequence>
<feature type="transmembrane region" description="Helical" evidence="1">
    <location>
        <begin position="484"/>
        <end position="508"/>
    </location>
</feature>
<keyword evidence="2" id="KW-0675">Receptor</keyword>
<organism evidence="2 3">
    <name type="scientific">Anaeramoeba flamelloides</name>
    <dbReference type="NCBI Taxonomy" id="1746091"/>
    <lineage>
        <taxon>Eukaryota</taxon>
        <taxon>Metamonada</taxon>
        <taxon>Anaeramoebidae</taxon>
        <taxon>Anaeramoeba</taxon>
    </lineage>
</organism>
<keyword evidence="1" id="KW-0472">Membrane</keyword>
<dbReference type="AlphaFoldDB" id="A0AAV7ZNK9"/>